<organism evidence="15 16">
    <name type="scientific">Laodelphax striatellus</name>
    <name type="common">Small brown planthopper</name>
    <name type="synonym">Delphax striatella</name>
    <dbReference type="NCBI Taxonomy" id="195883"/>
    <lineage>
        <taxon>Eukaryota</taxon>
        <taxon>Metazoa</taxon>
        <taxon>Ecdysozoa</taxon>
        <taxon>Arthropoda</taxon>
        <taxon>Hexapoda</taxon>
        <taxon>Insecta</taxon>
        <taxon>Pterygota</taxon>
        <taxon>Neoptera</taxon>
        <taxon>Paraneoptera</taxon>
        <taxon>Hemiptera</taxon>
        <taxon>Auchenorrhyncha</taxon>
        <taxon>Fulgoroidea</taxon>
        <taxon>Delphacidae</taxon>
        <taxon>Criomorphinae</taxon>
        <taxon>Laodelphax</taxon>
    </lineage>
</organism>
<feature type="region of interest" description="Disordered" evidence="13">
    <location>
        <begin position="275"/>
        <end position="352"/>
    </location>
</feature>
<dbReference type="GO" id="GO:0005634">
    <property type="term" value="C:nucleus"/>
    <property type="evidence" value="ECO:0007669"/>
    <property type="project" value="UniProtKB-SubCell"/>
</dbReference>
<feature type="domain" description="C2H2-type" evidence="14">
    <location>
        <begin position="767"/>
        <end position="794"/>
    </location>
</feature>
<dbReference type="SMR" id="A0A482XNQ7"/>
<evidence type="ECO:0000256" key="5">
    <source>
        <dbReference type="ARBA" id="ARBA00022771"/>
    </source>
</evidence>
<dbReference type="GO" id="GO:0000981">
    <property type="term" value="F:DNA-binding transcription factor activity, RNA polymerase II-specific"/>
    <property type="evidence" value="ECO:0007669"/>
    <property type="project" value="TreeGrafter"/>
</dbReference>
<feature type="compositionally biased region" description="Acidic residues" evidence="13">
    <location>
        <begin position="308"/>
        <end position="318"/>
    </location>
</feature>
<keyword evidence="8" id="KW-0238">DNA-binding</keyword>
<evidence type="ECO:0000313" key="15">
    <source>
        <dbReference type="EMBL" id="RZF47028.1"/>
    </source>
</evidence>
<feature type="compositionally biased region" description="Pro residues" evidence="13">
    <location>
        <begin position="287"/>
        <end position="304"/>
    </location>
</feature>
<evidence type="ECO:0000256" key="9">
    <source>
        <dbReference type="ARBA" id="ARBA00023163"/>
    </source>
</evidence>
<dbReference type="EMBL" id="QKKF02004996">
    <property type="protein sequence ID" value="RZF47028.1"/>
    <property type="molecule type" value="Genomic_DNA"/>
</dbReference>
<comment type="caution">
    <text evidence="15">The sequence shown here is derived from an EMBL/GenBank/DDBJ whole genome shotgun (WGS) entry which is preliminary data.</text>
</comment>
<dbReference type="FunFam" id="3.30.160.60:FF:001963">
    <property type="entry name" value="Replication initiator 1"/>
    <property type="match status" value="1"/>
</dbReference>
<evidence type="ECO:0000256" key="10">
    <source>
        <dbReference type="ARBA" id="ARBA00023242"/>
    </source>
</evidence>
<gene>
    <name evidence="15" type="ORF">LSTR_LSTR013819</name>
</gene>
<dbReference type="SUPFAM" id="SSF57667">
    <property type="entry name" value="beta-beta-alpha zinc fingers"/>
    <property type="match status" value="4"/>
</dbReference>
<comment type="similarity">
    <text evidence="11">Belongs to the snail C2H2-type zinc-finger protein family.</text>
</comment>
<evidence type="ECO:0000256" key="13">
    <source>
        <dbReference type="SAM" id="MobiDB-lite"/>
    </source>
</evidence>
<keyword evidence="7" id="KW-0805">Transcription regulation</keyword>
<name>A0A482XNQ7_LAOST</name>
<dbReference type="PROSITE" id="PS50157">
    <property type="entry name" value="ZINC_FINGER_C2H2_2"/>
    <property type="match status" value="9"/>
</dbReference>
<dbReference type="GO" id="GO:0003682">
    <property type="term" value="F:chromatin binding"/>
    <property type="evidence" value="ECO:0007669"/>
    <property type="project" value="UniProtKB-ARBA"/>
</dbReference>
<dbReference type="Pfam" id="PF00096">
    <property type="entry name" value="zf-C2H2"/>
    <property type="match status" value="7"/>
</dbReference>
<dbReference type="GO" id="GO:0000785">
    <property type="term" value="C:chromatin"/>
    <property type="evidence" value="ECO:0007669"/>
    <property type="project" value="UniProtKB-ARBA"/>
</dbReference>
<protein>
    <recommendedName>
        <fullName evidence="14">C2H2-type domain-containing protein</fullName>
    </recommendedName>
</protein>
<dbReference type="GO" id="GO:0008270">
    <property type="term" value="F:zinc ion binding"/>
    <property type="evidence" value="ECO:0007669"/>
    <property type="project" value="UniProtKB-KW"/>
</dbReference>
<evidence type="ECO:0000256" key="8">
    <source>
        <dbReference type="ARBA" id="ARBA00023125"/>
    </source>
</evidence>
<feature type="domain" description="C2H2-type" evidence="14">
    <location>
        <begin position="739"/>
        <end position="766"/>
    </location>
</feature>
<feature type="domain" description="C2H2-type" evidence="14">
    <location>
        <begin position="353"/>
        <end position="380"/>
    </location>
</feature>
<dbReference type="Pfam" id="PF13912">
    <property type="entry name" value="zf-C2H2_6"/>
    <property type="match status" value="1"/>
</dbReference>
<keyword evidence="10" id="KW-0539">Nucleus</keyword>
<feature type="compositionally biased region" description="Low complexity" evidence="13">
    <location>
        <begin position="590"/>
        <end position="605"/>
    </location>
</feature>
<dbReference type="FunFam" id="3.30.160.60:FF:000663">
    <property type="entry name" value="Zinc finger protein 45"/>
    <property type="match status" value="1"/>
</dbReference>
<dbReference type="AlphaFoldDB" id="A0A482XNQ7"/>
<dbReference type="GO" id="GO:0040029">
    <property type="term" value="P:epigenetic regulation of gene expression"/>
    <property type="evidence" value="ECO:0007669"/>
    <property type="project" value="UniProtKB-ARBA"/>
</dbReference>
<dbReference type="Pfam" id="PF12874">
    <property type="entry name" value="zf-met"/>
    <property type="match status" value="1"/>
</dbReference>
<dbReference type="PROSITE" id="PS00028">
    <property type="entry name" value="ZINC_FINGER_C2H2_1"/>
    <property type="match status" value="9"/>
</dbReference>
<comment type="subcellular location">
    <subcellularLocation>
        <location evidence="1">Nucleus</location>
    </subcellularLocation>
</comment>
<evidence type="ECO:0000256" key="4">
    <source>
        <dbReference type="ARBA" id="ARBA00022737"/>
    </source>
</evidence>
<dbReference type="STRING" id="195883.A0A482XNQ7"/>
<dbReference type="GO" id="GO:0000978">
    <property type="term" value="F:RNA polymerase II cis-regulatory region sequence-specific DNA binding"/>
    <property type="evidence" value="ECO:0007669"/>
    <property type="project" value="TreeGrafter"/>
</dbReference>
<keyword evidence="6" id="KW-0862">Zinc</keyword>
<feature type="domain" description="C2H2-type" evidence="14">
    <location>
        <begin position="386"/>
        <end position="413"/>
    </location>
</feature>
<dbReference type="InterPro" id="IPR013087">
    <property type="entry name" value="Znf_C2H2_type"/>
</dbReference>
<feature type="compositionally biased region" description="Low complexity" evidence="13">
    <location>
        <begin position="276"/>
        <end position="286"/>
    </location>
</feature>
<dbReference type="InterPro" id="IPR050527">
    <property type="entry name" value="Snail/Krueppel_Znf"/>
</dbReference>
<proteinExistence type="inferred from homology"/>
<dbReference type="FunFam" id="3.30.160.60:FF:000093">
    <property type="entry name" value="zinc finger protein 668 isoform X1"/>
    <property type="match status" value="1"/>
</dbReference>
<dbReference type="FunFam" id="3.30.160.60:FF:000075">
    <property type="entry name" value="Putative zinc finger protein 536"/>
    <property type="match status" value="1"/>
</dbReference>
<evidence type="ECO:0000256" key="12">
    <source>
        <dbReference type="PROSITE-ProRule" id="PRU00042"/>
    </source>
</evidence>
<accession>A0A482XNQ7</accession>
<keyword evidence="3" id="KW-0479">Metal-binding</keyword>
<evidence type="ECO:0000256" key="2">
    <source>
        <dbReference type="ARBA" id="ARBA00006991"/>
    </source>
</evidence>
<dbReference type="PANTHER" id="PTHR24388">
    <property type="entry name" value="ZINC FINGER PROTEIN"/>
    <property type="match status" value="1"/>
</dbReference>
<dbReference type="OrthoDB" id="6077919at2759"/>
<evidence type="ECO:0000256" key="1">
    <source>
        <dbReference type="ARBA" id="ARBA00004123"/>
    </source>
</evidence>
<dbReference type="FunFam" id="3.30.160.60:FF:000690">
    <property type="entry name" value="Zinc finger protein 354C"/>
    <property type="match status" value="1"/>
</dbReference>
<evidence type="ECO:0000256" key="11">
    <source>
        <dbReference type="ARBA" id="ARBA00037948"/>
    </source>
</evidence>
<dbReference type="Gene3D" id="3.30.160.60">
    <property type="entry name" value="Classic Zinc Finger"/>
    <property type="match status" value="8"/>
</dbReference>
<dbReference type="InParanoid" id="A0A482XNQ7"/>
<feature type="domain" description="C2H2-type" evidence="14">
    <location>
        <begin position="654"/>
        <end position="681"/>
    </location>
</feature>
<dbReference type="SMART" id="SM00355">
    <property type="entry name" value="ZnF_C2H2"/>
    <property type="match status" value="9"/>
</dbReference>
<feature type="domain" description="C2H2-type" evidence="14">
    <location>
        <begin position="682"/>
        <end position="710"/>
    </location>
</feature>
<comment type="similarity">
    <text evidence="2">Belongs to the krueppel C2H2-type zinc-finger protein family.</text>
</comment>
<feature type="domain" description="C2H2-type" evidence="14">
    <location>
        <begin position="626"/>
        <end position="653"/>
    </location>
</feature>
<evidence type="ECO:0000256" key="7">
    <source>
        <dbReference type="ARBA" id="ARBA00023015"/>
    </source>
</evidence>
<keyword evidence="4" id="KW-0677">Repeat</keyword>
<evidence type="ECO:0000256" key="3">
    <source>
        <dbReference type="ARBA" id="ARBA00022723"/>
    </source>
</evidence>
<evidence type="ECO:0000256" key="6">
    <source>
        <dbReference type="ARBA" id="ARBA00022833"/>
    </source>
</evidence>
<feature type="domain" description="C2H2-type" evidence="14">
    <location>
        <begin position="485"/>
        <end position="513"/>
    </location>
</feature>
<feature type="compositionally biased region" description="Basic residues" evidence="13">
    <location>
        <begin position="324"/>
        <end position="340"/>
    </location>
</feature>
<evidence type="ECO:0000259" key="14">
    <source>
        <dbReference type="PROSITE" id="PS50157"/>
    </source>
</evidence>
<dbReference type="Proteomes" id="UP000291343">
    <property type="component" value="Unassembled WGS sequence"/>
</dbReference>
<feature type="region of interest" description="Disordered" evidence="13">
    <location>
        <begin position="583"/>
        <end position="622"/>
    </location>
</feature>
<dbReference type="InterPro" id="IPR036236">
    <property type="entry name" value="Znf_C2H2_sf"/>
</dbReference>
<keyword evidence="16" id="KW-1185">Reference proteome</keyword>
<reference evidence="15 16" key="1">
    <citation type="journal article" date="2017" name="Gigascience">
        <title>Genome sequence of the small brown planthopper, Laodelphax striatellus.</title>
        <authorList>
            <person name="Zhu J."/>
            <person name="Jiang F."/>
            <person name="Wang X."/>
            <person name="Yang P."/>
            <person name="Bao Y."/>
            <person name="Zhao W."/>
            <person name="Wang W."/>
            <person name="Lu H."/>
            <person name="Wang Q."/>
            <person name="Cui N."/>
            <person name="Li J."/>
            <person name="Chen X."/>
            <person name="Luo L."/>
            <person name="Yu J."/>
            <person name="Kang L."/>
            <person name="Cui F."/>
        </authorList>
    </citation>
    <scope>NUCLEOTIDE SEQUENCE [LARGE SCALE GENOMIC DNA]</scope>
    <source>
        <strain evidence="15">Lst14</strain>
    </source>
</reference>
<feature type="domain" description="C2H2-type" evidence="14">
    <location>
        <begin position="711"/>
        <end position="738"/>
    </location>
</feature>
<evidence type="ECO:0000313" key="16">
    <source>
        <dbReference type="Proteomes" id="UP000291343"/>
    </source>
</evidence>
<keyword evidence="9" id="KW-0804">Transcription</keyword>
<sequence length="965" mass="107114">MMETVEVTDHRNGGQDLLTNVPVQIVSTEGGRVEVISKMTPVTVNAIMPNQDIMTAQYINLHRMPAEHLNKVIVTDPISGELIAHHVDLSGSDFGHHTVTAQYYDTEELLAHGLTEDERRLAAELVAAQLKQHQGATILTTQDLLNAKTLTSLGTVSIDKSNLSAAIVTGYIQTLDDVQQQQIMQQQDNQERCIMKIYPTQPGQQELQVLNRTSTQPLPPLKKVLSSQSMMVRNKFSESPGIMVELQNSELLDTSQVPGNCIKPEHLDDSTHVVMTSASSTSTTTTLPPPPAPPPPPPPPPPAHPADDLDSEDYDAENETARAASRKSLPHKKRFPRKPKAPPAARSSAQKTYKCNKCGESFSTQPLFAAHKLVHATPNAKRPASFNCELCQKQFGTQLKFFEHLKQHYEPPPGGSGGDVQSQNEQDVDMVVEQSGGAGMENRVQQMGGHVVSNVQEAMGAVKGDAVAEQQNAVKVEAAVTSTGLTCTHCGKVFKRQKALETHMSVAHPSQEEIEEFSEPEDMMEGIRHVVNIPTVDSGDEEHMEEKMSRWRYQLNAASNYSSIQDMGAMELQDIQTLEAAQPLPPAPTPGEGAEGANVAPKGAKVAGGGGGGAEEGEEGEKRSPLMCLECNRVFNHRNSLLYHLRSHSGLRPHQCEVCGKGFISGSALKVHMRLHSGDKPYKCEHCSRHFRQWGDLKYHVTSLHSDQKQFQCEYCGKDFARKYSLNVHRRIHTGEKNYKCEFCGKTFRASSYLKNHTRIHTGEKPHCCDLCGKPFRVRSDMKRHRRTHTKDAFNILTHHPSPEEDEVVDEMEDQATRLHQAHHLVDSKEVELIEEHATRLHQAHHLVESKEVDMIEEHATRLHQAHHLVESKEVDMIEEHATRLHQETHQATHHLVEGEDESSETILPDNAPHTPLNLNIRQGDGDELVYTTTAGTRTAHSVDSRDGTLYVWIPAAPDSILSDE</sequence>
<keyword evidence="5 12" id="KW-0863">Zinc-finger</keyword>
<dbReference type="PANTHER" id="PTHR24388:SF54">
    <property type="entry name" value="PROTEIN ESCARGOT"/>
    <property type="match status" value="1"/>
</dbReference>